<sequence length="75" mass="8570">MNNHKFFTKRSIQLCRLILLAATLYSGCLFALYLWSGEFSEALSHLATTMLLLFFWSLEPLAKLVQKSSASIKQQ</sequence>
<dbReference type="AlphaFoldDB" id="A0A1G6MFA6"/>
<gene>
    <name evidence="1" type="ORF">SAMN05216576_1044</name>
</gene>
<evidence type="ECO:0000313" key="1">
    <source>
        <dbReference type="EMBL" id="SDC54308.1"/>
    </source>
</evidence>
<dbReference type="EMBL" id="FMZQ01000004">
    <property type="protein sequence ID" value="SDC54308.1"/>
    <property type="molecule type" value="Genomic_DNA"/>
</dbReference>
<dbReference type="Proteomes" id="UP000199467">
    <property type="component" value="Unassembled WGS sequence"/>
</dbReference>
<keyword evidence="2" id="KW-1185">Reference proteome</keyword>
<reference evidence="2" key="1">
    <citation type="submission" date="2016-10" db="EMBL/GenBank/DDBJ databases">
        <authorList>
            <person name="Varghese N."/>
            <person name="Submissions S."/>
        </authorList>
    </citation>
    <scope>NUCLEOTIDE SEQUENCE [LARGE SCALE GENOMIC DNA]</scope>
    <source>
        <strain evidence="2">DSM 26382</strain>
    </source>
</reference>
<protein>
    <submittedName>
        <fullName evidence="1">Uncharacterized protein</fullName>
    </submittedName>
</protein>
<name>A0A1G6MFA6_9GAMM</name>
<evidence type="ECO:0000313" key="2">
    <source>
        <dbReference type="Proteomes" id="UP000199467"/>
    </source>
</evidence>
<accession>A0A1G6MFA6</accession>
<organism evidence="1 2">
    <name type="scientific">Ectopseudomonas chengduensis</name>
    <dbReference type="NCBI Taxonomy" id="489632"/>
    <lineage>
        <taxon>Bacteria</taxon>
        <taxon>Pseudomonadati</taxon>
        <taxon>Pseudomonadota</taxon>
        <taxon>Gammaproteobacteria</taxon>
        <taxon>Pseudomonadales</taxon>
        <taxon>Pseudomonadaceae</taxon>
        <taxon>Ectopseudomonas</taxon>
    </lineage>
</organism>
<dbReference type="RefSeq" id="WP_017677881.1">
    <property type="nucleotide sequence ID" value="NZ_FMZQ01000004.1"/>
</dbReference>
<proteinExistence type="predicted"/>